<evidence type="ECO:0000313" key="2">
    <source>
        <dbReference type="Proteomes" id="UP000092321"/>
    </source>
</evidence>
<protein>
    <submittedName>
        <fullName evidence="1">Uncharacterized protein</fullName>
    </submittedName>
</protein>
<dbReference type="OrthoDB" id="3972781at2759"/>
<gene>
    <name evidence="1" type="ORF">HANVADRAFT_53364</name>
</gene>
<keyword evidence="2" id="KW-1185">Reference proteome</keyword>
<dbReference type="AlphaFoldDB" id="A0A1B7TBW3"/>
<sequence>MMSYNFDDSINPHLYKFNNIPDISIFKTNKLSASLSKDVSLLIKHCCYKEIPDDDNSKMTILLIKNNTVSIDLEQWIQQQFKDEKHQDYKQKYEELIERNDIHYLNVATLDQINKCIFQVQKTLSTNLKSNIFTKKTQILIFIIGLDMLWDTESFLLSTKKERISLLNNLFVNIRSLKEFQEIADAKVVIGLDEMHNIKANKSFSMSLFLQKIYMNQENVLLELDLMRREINKRLYTNNIIKQSQDY</sequence>
<accession>A0A1B7TBW3</accession>
<comment type="caution">
    <text evidence="1">The sequence shown here is derived from an EMBL/GenBank/DDBJ whole genome shotgun (WGS) entry which is preliminary data.</text>
</comment>
<name>A0A1B7TBW3_9ASCO</name>
<dbReference type="EMBL" id="LXPE01000022">
    <property type="protein sequence ID" value="OBA26203.1"/>
    <property type="molecule type" value="Genomic_DNA"/>
</dbReference>
<organism evidence="1 2">
    <name type="scientific">Hanseniaspora valbyensis NRRL Y-1626</name>
    <dbReference type="NCBI Taxonomy" id="766949"/>
    <lineage>
        <taxon>Eukaryota</taxon>
        <taxon>Fungi</taxon>
        <taxon>Dikarya</taxon>
        <taxon>Ascomycota</taxon>
        <taxon>Saccharomycotina</taxon>
        <taxon>Saccharomycetes</taxon>
        <taxon>Saccharomycodales</taxon>
        <taxon>Saccharomycodaceae</taxon>
        <taxon>Hanseniaspora</taxon>
    </lineage>
</organism>
<evidence type="ECO:0000313" key="1">
    <source>
        <dbReference type="EMBL" id="OBA26203.1"/>
    </source>
</evidence>
<proteinExistence type="predicted"/>
<reference evidence="2" key="1">
    <citation type="journal article" date="2016" name="Proc. Natl. Acad. Sci. U.S.A.">
        <title>Comparative genomics of biotechnologically important yeasts.</title>
        <authorList>
            <person name="Riley R."/>
            <person name="Haridas S."/>
            <person name="Wolfe K.H."/>
            <person name="Lopes M.R."/>
            <person name="Hittinger C.T."/>
            <person name="Goeker M."/>
            <person name="Salamov A.A."/>
            <person name="Wisecaver J.H."/>
            <person name="Long T.M."/>
            <person name="Calvey C.H."/>
            <person name="Aerts A.L."/>
            <person name="Barry K.W."/>
            <person name="Choi C."/>
            <person name="Clum A."/>
            <person name="Coughlan A.Y."/>
            <person name="Deshpande S."/>
            <person name="Douglass A.P."/>
            <person name="Hanson S.J."/>
            <person name="Klenk H.-P."/>
            <person name="LaButti K.M."/>
            <person name="Lapidus A."/>
            <person name="Lindquist E.A."/>
            <person name="Lipzen A.M."/>
            <person name="Meier-Kolthoff J.P."/>
            <person name="Ohm R.A."/>
            <person name="Otillar R.P."/>
            <person name="Pangilinan J.L."/>
            <person name="Peng Y."/>
            <person name="Rokas A."/>
            <person name="Rosa C.A."/>
            <person name="Scheuner C."/>
            <person name="Sibirny A.A."/>
            <person name="Slot J.C."/>
            <person name="Stielow J.B."/>
            <person name="Sun H."/>
            <person name="Kurtzman C.P."/>
            <person name="Blackwell M."/>
            <person name="Grigoriev I.V."/>
            <person name="Jeffries T.W."/>
        </authorList>
    </citation>
    <scope>NUCLEOTIDE SEQUENCE [LARGE SCALE GENOMIC DNA]</scope>
    <source>
        <strain evidence="2">NRRL Y-1626</strain>
    </source>
</reference>
<feature type="non-terminal residue" evidence="1">
    <location>
        <position position="247"/>
    </location>
</feature>
<dbReference type="Proteomes" id="UP000092321">
    <property type="component" value="Unassembled WGS sequence"/>
</dbReference>